<feature type="region of interest" description="Disordered" evidence="1">
    <location>
        <begin position="798"/>
        <end position="822"/>
    </location>
</feature>
<dbReference type="GO" id="GO:0030130">
    <property type="term" value="C:clathrin coat of trans-Golgi network vesicle"/>
    <property type="evidence" value="ECO:0007669"/>
    <property type="project" value="TreeGrafter"/>
</dbReference>
<dbReference type="Gene3D" id="1.10.238.10">
    <property type="entry name" value="EF-hand"/>
    <property type="match status" value="1"/>
</dbReference>
<feature type="region of interest" description="Disordered" evidence="1">
    <location>
        <begin position="306"/>
        <end position="332"/>
    </location>
</feature>
<dbReference type="CDD" id="cd00052">
    <property type="entry name" value="EH"/>
    <property type="match status" value="1"/>
</dbReference>
<dbReference type="InterPro" id="IPR059024">
    <property type="entry name" value="SYNRG_C"/>
</dbReference>
<feature type="compositionally biased region" description="Basic and acidic residues" evidence="1">
    <location>
        <begin position="112"/>
        <end position="125"/>
    </location>
</feature>
<dbReference type="PANTHER" id="PTHR15463">
    <property type="entry name" value="AP1 GAMMA SUBUNIT BINDING PROTEIN 1"/>
    <property type="match status" value="1"/>
</dbReference>
<dbReference type="Proteomes" id="UP000694558">
    <property type="component" value="Chromosome 3"/>
</dbReference>
<reference evidence="3" key="2">
    <citation type="submission" date="2025-08" db="UniProtKB">
        <authorList>
            <consortium name="Ensembl"/>
        </authorList>
    </citation>
    <scope>IDENTIFICATION</scope>
</reference>
<feature type="region of interest" description="Disordered" evidence="1">
    <location>
        <begin position="653"/>
        <end position="683"/>
    </location>
</feature>
<proteinExistence type="predicted"/>
<dbReference type="SUPFAM" id="SSF47473">
    <property type="entry name" value="EF-hand"/>
    <property type="match status" value="1"/>
</dbReference>
<evidence type="ECO:0000259" key="2">
    <source>
        <dbReference type="PROSITE" id="PS50031"/>
    </source>
</evidence>
<feature type="compositionally biased region" description="Basic and acidic residues" evidence="1">
    <location>
        <begin position="136"/>
        <end position="147"/>
    </location>
</feature>
<organism evidence="3 4">
    <name type="scientific">Scophthalmus maximus</name>
    <name type="common">Turbot</name>
    <name type="synonym">Psetta maxima</name>
    <dbReference type="NCBI Taxonomy" id="52904"/>
    <lineage>
        <taxon>Eukaryota</taxon>
        <taxon>Metazoa</taxon>
        <taxon>Chordata</taxon>
        <taxon>Craniata</taxon>
        <taxon>Vertebrata</taxon>
        <taxon>Euteleostomi</taxon>
        <taxon>Actinopterygii</taxon>
        <taxon>Neopterygii</taxon>
        <taxon>Teleostei</taxon>
        <taxon>Neoteleostei</taxon>
        <taxon>Acanthomorphata</taxon>
        <taxon>Carangaria</taxon>
        <taxon>Pleuronectiformes</taxon>
        <taxon>Pleuronectoidei</taxon>
        <taxon>Scophthalmidae</taxon>
        <taxon>Scophthalmus</taxon>
    </lineage>
</organism>
<sequence>MYPVGGGLGPPQGLVPMQQQQQQQQQGFPIVPVMQPNMQGMMGMNFGGQMTPGAMPMQGGMAIGMQNPGMQFLGQPQFMGMRPAGPQYTADMQKQMAEEHQKRLEQQQKMLEEDRKRRQFEEQKQKLRLLSSVKPKTGEKSRDDALEAIKGNLDGFSRDAKMHPTPSSQSKKPGTFSQPLLVVILGICPVVPPIGRSALLCSAEMPFLASDKQESLTAVITRLCYKEACSSFTPLGPSLEEKLYSSYDLTADKTAQVSFKSRRSLAEMGPRAKVSAQFQSSTKARNWAAAQEDLGSVFATTELHEAPVSAPSVPPSAADSSSKTSSESGVGVYPQQEHIQPMLPAWAYNDSLVPEMFKKVLEFTMTPAGIDTAKLYPILMSSGLPREALGQIWASANRTTPGMLTKEELYTVLALIGVAQSGLPAMNVEILSQFPSPPVPNLPALAMAMAPVMPQHQQPMITQPPVSMAMPSPTPAVMAMTPAAPAQPPTNTNFIANFPPAQVTQAFDPNCCLWFTGEGFADFKSVSADDGFTDFKTADSISPLDPSEQAKIFQPPAVTLSQSKKPLNIADLDLFSSIAPSAPAPTETQPSTFPSMSVPPSLVLLPGGSKAPGGGTNDFGDFALFGSSSDATQTSAAGGAVAAPQDDFADFMAFGSSGGEPKGDSSVGVQGETTTQQRPQQNSDKYDVFKQLSLEGGLAYDDTKESGGGSFSSLKSDTEDFADFQSSKFCTALGASEKTLVDKVSAFKQGKEDSASVKSLDLPSIGGSSVGKDDSEDALSVQLDMKLSDMGGDLKHVMSDSSLDLPGLSAHQPPATGEELDGSSMDDKFEPFADFGSGDHGGVVDDEDDFGDFASTVSEKSDSPTATAEMGSDGNQSEAPDEFGTFQGDKPKFGKSDFLKASTQAKVKSSEEMIKNELATFDLSVQGSHKRSHSLGEKEIGRSPPSPAPEHLFRDRSNTLSERPALPVIRDKYKDLTGEVEESERYAYEWQRCLESALEVITKANNTLNGISSSSVCTEVIQSAQGMEYLLGVVEVFRVTRRVELGIKATAVSSEKLQQLLKDVSRVWNNLMGFMSLAKLAPDESSLDFSSCILRHGIKNAKELACGVCLLNVDARSKVCTHTLTHRITAFNSETDNFKLLYGGHQYHASCANFWINCVEPKPPGLILPDLL</sequence>
<feature type="compositionally biased region" description="Polar residues" evidence="1">
    <location>
        <begin position="855"/>
        <end position="866"/>
    </location>
</feature>
<dbReference type="PROSITE" id="PS50031">
    <property type="entry name" value="EH"/>
    <property type="match status" value="1"/>
</dbReference>
<dbReference type="Pfam" id="PF12763">
    <property type="entry name" value="EH"/>
    <property type="match status" value="1"/>
</dbReference>
<dbReference type="Pfam" id="PF25999">
    <property type="entry name" value="SYNRG_C"/>
    <property type="match status" value="1"/>
</dbReference>
<feature type="region of interest" description="Disordered" evidence="1">
    <location>
        <begin position="752"/>
        <end position="776"/>
    </location>
</feature>
<feature type="region of interest" description="Disordered" evidence="1">
    <location>
        <begin position="112"/>
        <end position="174"/>
    </location>
</feature>
<dbReference type="PANTHER" id="PTHR15463:SF2">
    <property type="entry name" value="SYNERGIN GAMMA"/>
    <property type="match status" value="1"/>
</dbReference>
<feature type="compositionally biased region" description="Low complexity" evidence="1">
    <location>
        <begin position="11"/>
        <end position="26"/>
    </location>
</feature>
<gene>
    <name evidence="3" type="primary">synrg</name>
</gene>
<feature type="compositionally biased region" description="Polar residues" evidence="1">
    <location>
        <begin position="667"/>
        <end position="683"/>
    </location>
</feature>
<evidence type="ECO:0000256" key="1">
    <source>
        <dbReference type="SAM" id="MobiDB-lite"/>
    </source>
</evidence>
<name>A0A8D3BV36_SCOMX</name>
<feature type="region of interest" description="Disordered" evidence="1">
    <location>
        <begin position="836"/>
        <end position="895"/>
    </location>
</feature>
<dbReference type="InterPro" id="IPR000261">
    <property type="entry name" value="EH_dom"/>
</dbReference>
<feature type="region of interest" description="Disordered" evidence="1">
    <location>
        <begin position="1"/>
        <end position="26"/>
    </location>
</feature>
<evidence type="ECO:0000313" key="4">
    <source>
        <dbReference type="Proteomes" id="UP000694558"/>
    </source>
</evidence>
<reference evidence="3" key="1">
    <citation type="submission" date="2023-05" db="EMBL/GenBank/DDBJ databases">
        <title>High-quality long-read genome of Scophthalmus maximus.</title>
        <authorList>
            <person name="Lien S."/>
            <person name="Martinez P."/>
        </authorList>
    </citation>
    <scope>NUCLEOTIDE SEQUENCE [LARGE SCALE GENOMIC DNA]</scope>
</reference>
<feature type="domain" description="EH" evidence="2">
    <location>
        <begin position="349"/>
        <end position="440"/>
    </location>
</feature>
<feature type="region of interest" description="Disordered" evidence="1">
    <location>
        <begin position="926"/>
        <end position="959"/>
    </location>
</feature>
<feature type="compositionally biased region" description="Low complexity" evidence="1">
    <location>
        <begin position="306"/>
        <end position="328"/>
    </location>
</feature>
<dbReference type="AlphaFoldDB" id="A0A8D3BV36"/>
<dbReference type="Ensembl" id="ENSSMAT00000076475.1">
    <property type="protein sequence ID" value="ENSSMAP00000038894.1"/>
    <property type="gene ID" value="ENSSMAG00000004139.2"/>
</dbReference>
<feature type="compositionally biased region" description="Gly residues" evidence="1">
    <location>
        <begin position="1"/>
        <end position="10"/>
    </location>
</feature>
<dbReference type="InterPro" id="IPR011992">
    <property type="entry name" value="EF-hand-dom_pair"/>
</dbReference>
<evidence type="ECO:0000313" key="3">
    <source>
        <dbReference type="Ensembl" id="ENSSMAP00000038894.1"/>
    </source>
</evidence>
<accession>A0A8D3BV36</accession>
<dbReference type="GeneTree" id="ENSGT00390000010789"/>
<protein>
    <submittedName>
        <fullName evidence="3">Synergin, gamma</fullName>
    </submittedName>
</protein>
<feature type="compositionally biased region" description="Polar residues" evidence="1">
    <location>
        <begin position="165"/>
        <end position="174"/>
    </location>
</feature>
<dbReference type="InterPro" id="IPR039656">
    <property type="entry name" value="SYNRG"/>
</dbReference>